<dbReference type="OrthoDB" id="2891593at2"/>
<protein>
    <submittedName>
        <fullName evidence="1">Uncharacterized protein</fullName>
    </submittedName>
</protein>
<name>A0A6M4JQN2_BACSU</name>
<dbReference type="KEGG" id="bsu:BSU39140"/>
<reference evidence="1" key="1">
    <citation type="submission" date="2020-04" db="EMBL/GenBank/DDBJ databases">
        <title>Phage recombination drives evolution of spore-forming Bacilli.</title>
        <authorList>
            <person name="Dragos A."/>
            <person name="Kovacs A.T."/>
        </authorList>
    </citation>
    <scope>NUCLEOTIDE SEQUENCE</scope>
    <source>
        <strain evidence="1">168</strain>
    </source>
</reference>
<proteinExistence type="predicted"/>
<dbReference type="EMBL" id="CP052842">
    <property type="protein sequence ID" value="QJP90584.1"/>
    <property type="molecule type" value="Genomic_DNA"/>
</dbReference>
<organism evidence="1">
    <name type="scientific">Bacillus subtilis (strain 168)</name>
    <dbReference type="NCBI Taxonomy" id="224308"/>
    <lineage>
        <taxon>Bacteria</taxon>
        <taxon>Bacillati</taxon>
        <taxon>Bacillota</taxon>
        <taxon>Bacilli</taxon>
        <taxon>Bacillales</taxon>
        <taxon>Bacillaceae</taxon>
        <taxon>Bacillus</taxon>
    </lineage>
</organism>
<gene>
    <name evidence="1" type="ORF">HIR78_22330</name>
</gene>
<accession>A0A6M4JQN2</accession>
<sequence>MEITSISSIGNLDMIELKPDQTVMACELEDAESFYRFWAGLAYDRIMIQVITTGSFIEDLSEYFEGHAYKVTKLAKREFHFQSILQEADRDIADFLFLLASINDDVFLITDPQPDKSYFSEGKLQCLTDSGERIIWFEYDAVDIYMIGGESYK</sequence>
<dbReference type="AlphaFoldDB" id="A0A6M4JQN2"/>
<dbReference type="RefSeq" id="WP_003243382.1">
    <property type="nucleotide sequence ID" value="NC_000964.3"/>
</dbReference>
<evidence type="ECO:0000313" key="1">
    <source>
        <dbReference type="EMBL" id="QJP90584.1"/>
    </source>
</evidence>